<dbReference type="SMART" id="SM00906">
    <property type="entry name" value="Fungal_trans"/>
    <property type="match status" value="1"/>
</dbReference>
<evidence type="ECO:0000259" key="7">
    <source>
        <dbReference type="SMART" id="SM00906"/>
    </source>
</evidence>
<evidence type="ECO:0000256" key="2">
    <source>
        <dbReference type="ARBA" id="ARBA00022833"/>
    </source>
</evidence>
<reference evidence="8 9" key="1">
    <citation type="journal article" date="2016" name="Genome Announc.">
        <title>Genome Sequence of Madurella mycetomatis mm55, Isolated from a Human Mycetoma Case in Sudan.</title>
        <authorList>
            <person name="Smit S."/>
            <person name="Derks M.F."/>
            <person name="Bervoets S."/>
            <person name="Fahal A."/>
            <person name="van Leeuwen W."/>
            <person name="van Belkum A."/>
            <person name="van de Sande W.W."/>
        </authorList>
    </citation>
    <scope>NUCLEOTIDE SEQUENCE [LARGE SCALE GENOMIC DNA]</scope>
    <source>
        <strain evidence="9">mm55</strain>
    </source>
</reference>
<keyword evidence="4" id="KW-0238">DNA-binding</keyword>
<keyword evidence="2" id="KW-0862">Zinc</keyword>
<evidence type="ECO:0000313" key="9">
    <source>
        <dbReference type="Proteomes" id="UP000078237"/>
    </source>
</evidence>
<dbReference type="STRING" id="100816.A0A175W9Q0"/>
<dbReference type="GO" id="GO:0003677">
    <property type="term" value="F:DNA binding"/>
    <property type="evidence" value="ECO:0007669"/>
    <property type="project" value="UniProtKB-KW"/>
</dbReference>
<dbReference type="VEuPathDB" id="FungiDB:MMYC01_204254"/>
<keyword evidence="6" id="KW-0539">Nucleus</keyword>
<keyword evidence="5" id="KW-0804">Transcription</keyword>
<evidence type="ECO:0000256" key="6">
    <source>
        <dbReference type="ARBA" id="ARBA00023242"/>
    </source>
</evidence>
<dbReference type="PANTHER" id="PTHR31313">
    <property type="entry name" value="TY1 ENHANCER ACTIVATOR"/>
    <property type="match status" value="1"/>
</dbReference>
<dbReference type="Proteomes" id="UP000078237">
    <property type="component" value="Unassembled WGS sequence"/>
</dbReference>
<evidence type="ECO:0000256" key="5">
    <source>
        <dbReference type="ARBA" id="ARBA00023163"/>
    </source>
</evidence>
<evidence type="ECO:0000256" key="4">
    <source>
        <dbReference type="ARBA" id="ARBA00023125"/>
    </source>
</evidence>
<dbReference type="InterPro" id="IPR007219">
    <property type="entry name" value="XnlR_reg_dom"/>
</dbReference>
<evidence type="ECO:0000256" key="1">
    <source>
        <dbReference type="ARBA" id="ARBA00022723"/>
    </source>
</evidence>
<evidence type="ECO:0000256" key="3">
    <source>
        <dbReference type="ARBA" id="ARBA00023015"/>
    </source>
</evidence>
<dbReference type="Pfam" id="PF04082">
    <property type="entry name" value="Fungal_trans"/>
    <property type="match status" value="1"/>
</dbReference>
<feature type="domain" description="Xylanolytic transcriptional activator regulatory" evidence="7">
    <location>
        <begin position="127"/>
        <end position="197"/>
    </location>
</feature>
<dbReference type="GO" id="GO:0008270">
    <property type="term" value="F:zinc ion binding"/>
    <property type="evidence" value="ECO:0007669"/>
    <property type="project" value="InterPro"/>
</dbReference>
<dbReference type="CDD" id="cd12148">
    <property type="entry name" value="fungal_TF_MHR"/>
    <property type="match status" value="1"/>
</dbReference>
<organism evidence="8 9">
    <name type="scientific">Madurella mycetomatis</name>
    <dbReference type="NCBI Taxonomy" id="100816"/>
    <lineage>
        <taxon>Eukaryota</taxon>
        <taxon>Fungi</taxon>
        <taxon>Dikarya</taxon>
        <taxon>Ascomycota</taxon>
        <taxon>Pezizomycotina</taxon>
        <taxon>Sordariomycetes</taxon>
        <taxon>Sordariomycetidae</taxon>
        <taxon>Sordariales</taxon>
        <taxon>Sordariales incertae sedis</taxon>
        <taxon>Madurella</taxon>
    </lineage>
</organism>
<name>A0A175W9Q0_9PEZI</name>
<proteinExistence type="predicted"/>
<evidence type="ECO:0000313" key="8">
    <source>
        <dbReference type="EMBL" id="KXX80199.1"/>
    </source>
</evidence>
<keyword evidence="3" id="KW-0805">Transcription regulation</keyword>
<comment type="caution">
    <text evidence="8">The sequence shown here is derived from an EMBL/GenBank/DDBJ whole genome shotgun (WGS) entry which is preliminary data.</text>
</comment>
<keyword evidence="1" id="KW-0479">Metal-binding</keyword>
<dbReference type="OrthoDB" id="4587984at2759"/>
<sequence length="529" mass="59567">MDEFVGTWTNVTSDVRLVRHLLDLYFCWEYPTLASLSREHFLKDFEAGCSRYCSSLLVNSLLALGSRFSDRPEFRAKPDGHHTAGDEFFKEAQRLFLELEDHNEVTVVQALGIMAIREASFGRDLESRYYAGQSVRLAIEMGLHRVETYNEDDEESSTVRLITFWGAFALDNAWSLTTGALPHFSCAPRLPPKVKIIQEVEDSLWVPYTDDGLVSGHACEQPGHIRTVYNYFCELSEIVHASLYRLYCAARKPTSHDILEIYTKYLSWYDNIPDLMRFGTNFTPQVLFVHLYYHFAITLTFRPFVKLRIRGSRILPRQLCLQAADAIQGHLRSYSRLYSLRRTPSFVPYIIVVSSRIYLTVAASTIPGPPPRVQIHQQMQGDQPHPTVRDLGHTTEALNRNIASLEDMSSCHCAALIGVNMLRYLTRAWDIYVGIKSSLEAGHVHTGYDPYPASLSAASGPNPFASRRPGQAGGGDDMTGIWALGATLGESASDDEDPLQRALSWPAPRQTPFVVPTESMLEEAGFESL</sequence>
<dbReference type="PANTHER" id="PTHR31313:SF4">
    <property type="entry name" value="CONIDIAL DEVELOPMENT PROTEIN FLUFFY"/>
    <property type="match status" value="1"/>
</dbReference>
<keyword evidence="9" id="KW-1185">Reference proteome</keyword>
<dbReference type="GO" id="GO:0006351">
    <property type="term" value="P:DNA-templated transcription"/>
    <property type="evidence" value="ECO:0007669"/>
    <property type="project" value="InterPro"/>
</dbReference>
<dbReference type="AlphaFoldDB" id="A0A175W9Q0"/>
<gene>
    <name evidence="8" type="ORF">MMYC01_204254</name>
</gene>
<dbReference type="InterPro" id="IPR051615">
    <property type="entry name" value="Transcr_Regulatory_Elem"/>
</dbReference>
<accession>A0A175W9Q0</accession>
<dbReference type="EMBL" id="LCTW02000066">
    <property type="protein sequence ID" value="KXX80199.1"/>
    <property type="molecule type" value="Genomic_DNA"/>
</dbReference>
<protein>
    <submittedName>
        <fullName evidence="8">Nitrogen assimilation transcription factor nirA</fullName>
    </submittedName>
</protein>